<name>A0AAD1AMZ4_LACCA</name>
<organism evidence="1 2">
    <name type="scientific">Lacticaseibacillus casei DSM 20011 = JCM 1134 = ATCC 393</name>
    <dbReference type="NCBI Taxonomy" id="1423732"/>
    <lineage>
        <taxon>Bacteria</taxon>
        <taxon>Bacillati</taxon>
        <taxon>Bacillota</taxon>
        <taxon>Bacilli</taxon>
        <taxon>Lactobacillales</taxon>
        <taxon>Lactobacillaceae</taxon>
        <taxon>Lacticaseibacillus</taxon>
    </lineage>
</organism>
<protein>
    <submittedName>
        <fullName evidence="1">Uncharacterized protein</fullName>
    </submittedName>
</protein>
<sequence length="83" mass="9919">MYTHIVENLQYTFRQIDEEDSSYEAAFLPLCSAVFLEILDIQKQTQDEKILRYLKRFRSVEFALFDASSSKLFSHHFYNWGKA</sequence>
<dbReference type="EMBL" id="AP012544">
    <property type="protein sequence ID" value="BAN73854.1"/>
    <property type="molecule type" value="Genomic_DNA"/>
</dbReference>
<accession>A0AAD1AMZ4</accession>
<evidence type="ECO:0000313" key="2">
    <source>
        <dbReference type="Proteomes" id="UP000015560"/>
    </source>
</evidence>
<dbReference type="AlphaFoldDB" id="A0AAD1AMZ4"/>
<dbReference type="Proteomes" id="UP000015560">
    <property type="component" value="Chromosome"/>
</dbReference>
<reference evidence="1 2" key="1">
    <citation type="journal article" date="2013" name="PLoS ONE">
        <title>Genomic Adaptation of the Lactobacillus casei Group.</title>
        <authorList>
            <person name="Toh H."/>
            <person name="Oshima K."/>
            <person name="Nakano A."/>
            <person name="Takahata M."/>
            <person name="Murakami M."/>
            <person name="Takaki T."/>
            <person name="Nishiyama H."/>
            <person name="Igimi S."/>
            <person name="Hattori M."/>
            <person name="Morita H."/>
        </authorList>
    </citation>
    <scope>NUCLEOTIDE SEQUENCE [LARGE SCALE GENOMIC DNA]</scope>
    <source>
        <strain evidence="1 2">ATCC 393</strain>
    </source>
</reference>
<evidence type="ECO:0000313" key="1">
    <source>
        <dbReference type="EMBL" id="BAN73854.1"/>
    </source>
</evidence>
<proteinExistence type="predicted"/>
<gene>
    <name evidence="1" type="ORF">LBCZ_0686</name>
</gene>